<keyword evidence="16" id="KW-0472">Membrane</keyword>
<dbReference type="InterPro" id="IPR011009">
    <property type="entry name" value="Kinase-like_dom_sf"/>
</dbReference>
<dbReference type="Proteomes" id="UP001497457">
    <property type="component" value="Chromosome 21rd"/>
</dbReference>
<keyword evidence="11" id="KW-0067">ATP-binding</keyword>
<dbReference type="SUPFAM" id="SSF49899">
    <property type="entry name" value="Concanavalin A-like lectins/glucanases"/>
    <property type="match status" value="1"/>
</dbReference>
<evidence type="ECO:0000259" key="18">
    <source>
        <dbReference type="PROSITE" id="PS50011"/>
    </source>
</evidence>
<evidence type="ECO:0000256" key="12">
    <source>
        <dbReference type="ARBA" id="ARBA00023157"/>
    </source>
</evidence>
<comment type="subcellular location">
    <subcellularLocation>
        <location evidence="1">Cell membrane</location>
        <topology evidence="1">Single-pass type I membrane protein</topology>
    </subcellularLocation>
</comment>
<evidence type="ECO:0000256" key="7">
    <source>
        <dbReference type="ARBA" id="ARBA00022729"/>
    </source>
</evidence>
<feature type="transmembrane region" description="Helical" evidence="16">
    <location>
        <begin position="282"/>
        <end position="303"/>
    </location>
</feature>
<dbReference type="CDD" id="cd14066">
    <property type="entry name" value="STKc_IRAK"/>
    <property type="match status" value="1"/>
</dbReference>
<dbReference type="Pfam" id="PF07714">
    <property type="entry name" value="PK_Tyr_Ser-Thr"/>
    <property type="match status" value="1"/>
</dbReference>
<comment type="similarity">
    <text evidence="3">In the C-terminal section; belongs to the protein kinase superfamily. Ser/Thr protein kinase family.</text>
</comment>
<dbReference type="InterPro" id="IPR001245">
    <property type="entry name" value="Ser-Thr/Tyr_kinase_cat_dom"/>
</dbReference>
<dbReference type="Gene3D" id="3.30.200.20">
    <property type="entry name" value="Phosphorylase Kinase, domain 1"/>
    <property type="match status" value="1"/>
</dbReference>
<evidence type="ECO:0000256" key="2">
    <source>
        <dbReference type="ARBA" id="ARBA00008536"/>
    </source>
</evidence>
<gene>
    <name evidence="19" type="ORF">URODEC1_LOCUS55576</name>
</gene>
<evidence type="ECO:0000313" key="19">
    <source>
        <dbReference type="EMBL" id="CAL4980247.1"/>
    </source>
</evidence>
<evidence type="ECO:0000256" key="3">
    <source>
        <dbReference type="ARBA" id="ARBA00010217"/>
    </source>
</evidence>
<dbReference type="Pfam" id="PF00139">
    <property type="entry name" value="Lectin_legB"/>
    <property type="match status" value="1"/>
</dbReference>
<dbReference type="InterPro" id="IPR019825">
    <property type="entry name" value="Lectin_legB_Mn/Ca_BS"/>
</dbReference>
<keyword evidence="7 17" id="KW-0732">Signal</keyword>
<feature type="domain" description="Protein kinase" evidence="18">
    <location>
        <begin position="345"/>
        <end position="632"/>
    </location>
</feature>
<dbReference type="EMBL" id="OZ075131">
    <property type="protein sequence ID" value="CAL4980247.1"/>
    <property type="molecule type" value="Genomic_DNA"/>
</dbReference>
<feature type="signal peptide" evidence="17">
    <location>
        <begin position="1"/>
        <end position="28"/>
    </location>
</feature>
<protein>
    <recommendedName>
        <fullName evidence="4">non-specific serine/threonine protein kinase</fullName>
        <ecNumber evidence="4">2.7.11.1</ecNumber>
    </recommendedName>
</protein>
<dbReference type="PANTHER" id="PTHR27002:SF935">
    <property type="entry name" value="OS11G0681400 PROTEIN"/>
    <property type="match status" value="1"/>
</dbReference>
<dbReference type="PANTHER" id="PTHR27002">
    <property type="entry name" value="RECEPTOR-LIKE SERINE/THREONINE-PROTEIN KINASE SD1-8"/>
    <property type="match status" value="1"/>
</dbReference>
<sequence length="664" mass="73371">MASAASRSAQLILLISTCCFLLPLSLDAQETNNNKTVASPPPQTSFSFNFSNTSSYDLKRDLMLQGYASQNGSLIDLNIDNGLGSSTGRMSYKYPVRFYDDTAMASFSTSFTFEIVPVEGHPGDGMAFFLSSYPSRLGDSGGILGLYSDATAPFIAVEFDTYQNEWDPDNRHIGIDINSITSSNTTSFPNNLTPKGTMAATITFDSITGMLVASLLLHDHPSIGPVVVSYKLRDPRSLLPPDVAVGFAGSTGVHVERHHILTWSFNSTFAAPTTPPKGHRSIILVIAVVAPILALFICGIVSFKYIKRHRKGKGSQEDEALVWVVRSSEFTVYDFLQVLEATNNFSEENKLGQGGFGPVYKGRFHDGLEIAVKRLASHSGQGFREFKNEIELIAKLQHTNLVRLLGCCSQGDERLLIYEYMPNKSLDFYIFGNDIRRALLDWNKRLAIIEGISQGILYLHKHSRLRVIHRDLKASNILLDHDLNPKISDFGLAKIFSLTDIEGNTKRIVGTYGYMAPEYASEGLFSIKSDVFSFGVLILEIISGKRTSSFHQYGDFINLLGHAWQLWKDGLWLQLVDTAIGAECRTLQMGRCINIALLCAQENAVDRPNMSEVVAMLTSDSMVLPEPKHPAYFHVRVGIEETSDFVEPSSNADVTVSSLHGRSV</sequence>
<proteinExistence type="inferred from homology"/>
<dbReference type="GO" id="GO:0006952">
    <property type="term" value="P:defense response"/>
    <property type="evidence" value="ECO:0007669"/>
    <property type="project" value="UniProtKB-ARBA"/>
</dbReference>
<dbReference type="PROSITE" id="PS00108">
    <property type="entry name" value="PROTEIN_KINASE_ST"/>
    <property type="match status" value="1"/>
</dbReference>
<dbReference type="Gene3D" id="2.60.120.200">
    <property type="match status" value="1"/>
</dbReference>
<keyword evidence="12" id="KW-1015">Disulfide bond</keyword>
<keyword evidence="5" id="KW-0723">Serine/threonine-protein kinase</keyword>
<evidence type="ECO:0000256" key="4">
    <source>
        <dbReference type="ARBA" id="ARBA00012513"/>
    </source>
</evidence>
<evidence type="ECO:0000256" key="17">
    <source>
        <dbReference type="SAM" id="SignalP"/>
    </source>
</evidence>
<organism evidence="19 20">
    <name type="scientific">Urochloa decumbens</name>
    <dbReference type="NCBI Taxonomy" id="240449"/>
    <lineage>
        <taxon>Eukaryota</taxon>
        <taxon>Viridiplantae</taxon>
        <taxon>Streptophyta</taxon>
        <taxon>Embryophyta</taxon>
        <taxon>Tracheophyta</taxon>
        <taxon>Spermatophyta</taxon>
        <taxon>Magnoliopsida</taxon>
        <taxon>Liliopsida</taxon>
        <taxon>Poales</taxon>
        <taxon>Poaceae</taxon>
        <taxon>PACMAD clade</taxon>
        <taxon>Panicoideae</taxon>
        <taxon>Panicodae</taxon>
        <taxon>Paniceae</taxon>
        <taxon>Melinidinae</taxon>
        <taxon>Urochloa</taxon>
    </lineage>
</organism>
<comment type="catalytic activity">
    <reaction evidence="14">
        <text>L-threonyl-[protein] + ATP = O-phospho-L-threonyl-[protein] + ADP + H(+)</text>
        <dbReference type="Rhea" id="RHEA:46608"/>
        <dbReference type="Rhea" id="RHEA-COMP:11060"/>
        <dbReference type="Rhea" id="RHEA-COMP:11605"/>
        <dbReference type="ChEBI" id="CHEBI:15378"/>
        <dbReference type="ChEBI" id="CHEBI:30013"/>
        <dbReference type="ChEBI" id="CHEBI:30616"/>
        <dbReference type="ChEBI" id="CHEBI:61977"/>
        <dbReference type="ChEBI" id="CHEBI:456216"/>
        <dbReference type="EC" id="2.7.11.1"/>
    </reaction>
</comment>
<evidence type="ECO:0000256" key="11">
    <source>
        <dbReference type="ARBA" id="ARBA00022840"/>
    </source>
</evidence>
<evidence type="ECO:0000256" key="16">
    <source>
        <dbReference type="SAM" id="Phobius"/>
    </source>
</evidence>
<keyword evidence="9" id="KW-0547">Nucleotide-binding</keyword>
<dbReference type="PROSITE" id="PS50011">
    <property type="entry name" value="PROTEIN_KINASE_DOM"/>
    <property type="match status" value="1"/>
</dbReference>
<evidence type="ECO:0000256" key="1">
    <source>
        <dbReference type="ARBA" id="ARBA00004251"/>
    </source>
</evidence>
<reference evidence="19 20" key="2">
    <citation type="submission" date="2024-10" db="EMBL/GenBank/DDBJ databases">
        <authorList>
            <person name="Ryan C."/>
        </authorList>
    </citation>
    <scope>NUCLEOTIDE SEQUENCE [LARGE SCALE GENOMIC DNA]</scope>
</reference>
<dbReference type="InterPro" id="IPR000719">
    <property type="entry name" value="Prot_kinase_dom"/>
</dbReference>
<evidence type="ECO:0000256" key="9">
    <source>
        <dbReference type="ARBA" id="ARBA00022741"/>
    </source>
</evidence>
<dbReference type="GO" id="GO:0005886">
    <property type="term" value="C:plasma membrane"/>
    <property type="evidence" value="ECO:0007669"/>
    <property type="project" value="UniProtKB-SubCell"/>
</dbReference>
<evidence type="ECO:0000256" key="15">
    <source>
        <dbReference type="ARBA" id="ARBA00048679"/>
    </source>
</evidence>
<comment type="similarity">
    <text evidence="2">In the N-terminal section; belongs to the leguminous lectin family.</text>
</comment>
<dbReference type="CDD" id="cd06899">
    <property type="entry name" value="lectin_legume_LecRK_Arcelin_ConA"/>
    <property type="match status" value="1"/>
</dbReference>
<dbReference type="InterPro" id="IPR013320">
    <property type="entry name" value="ConA-like_dom_sf"/>
</dbReference>
<dbReference type="InterPro" id="IPR001220">
    <property type="entry name" value="Legume_lectin_dom"/>
</dbReference>
<dbReference type="EC" id="2.7.11.1" evidence="4"/>
<evidence type="ECO:0000256" key="10">
    <source>
        <dbReference type="ARBA" id="ARBA00022777"/>
    </source>
</evidence>
<comment type="catalytic activity">
    <reaction evidence="15">
        <text>L-seryl-[protein] + ATP = O-phospho-L-seryl-[protein] + ADP + H(+)</text>
        <dbReference type="Rhea" id="RHEA:17989"/>
        <dbReference type="Rhea" id="RHEA-COMP:9863"/>
        <dbReference type="Rhea" id="RHEA-COMP:11604"/>
        <dbReference type="ChEBI" id="CHEBI:15378"/>
        <dbReference type="ChEBI" id="CHEBI:29999"/>
        <dbReference type="ChEBI" id="CHEBI:30616"/>
        <dbReference type="ChEBI" id="CHEBI:83421"/>
        <dbReference type="ChEBI" id="CHEBI:456216"/>
        <dbReference type="EC" id="2.7.11.1"/>
    </reaction>
</comment>
<dbReference type="Gene3D" id="1.10.510.10">
    <property type="entry name" value="Transferase(Phosphotransferase) domain 1"/>
    <property type="match status" value="1"/>
</dbReference>
<evidence type="ECO:0000256" key="8">
    <source>
        <dbReference type="ARBA" id="ARBA00022734"/>
    </source>
</evidence>
<dbReference type="InterPro" id="IPR008271">
    <property type="entry name" value="Ser/Thr_kinase_AS"/>
</dbReference>
<dbReference type="PROSITE" id="PS00307">
    <property type="entry name" value="LECTIN_LEGUME_BETA"/>
    <property type="match status" value="1"/>
</dbReference>
<dbReference type="AlphaFoldDB" id="A0ABC9AIW4"/>
<accession>A0ABC9AIW4</accession>
<feature type="chain" id="PRO_5044875099" description="non-specific serine/threonine protein kinase" evidence="17">
    <location>
        <begin position="29"/>
        <end position="664"/>
    </location>
</feature>
<keyword evidence="8" id="KW-0430">Lectin</keyword>
<evidence type="ECO:0000256" key="6">
    <source>
        <dbReference type="ARBA" id="ARBA00022679"/>
    </source>
</evidence>
<evidence type="ECO:0000256" key="14">
    <source>
        <dbReference type="ARBA" id="ARBA00047899"/>
    </source>
</evidence>
<dbReference type="GO" id="GO:0005524">
    <property type="term" value="F:ATP binding"/>
    <property type="evidence" value="ECO:0007669"/>
    <property type="project" value="UniProtKB-KW"/>
</dbReference>
<dbReference type="SUPFAM" id="SSF56112">
    <property type="entry name" value="Protein kinase-like (PK-like)"/>
    <property type="match status" value="1"/>
</dbReference>
<dbReference type="GO" id="GO:0030246">
    <property type="term" value="F:carbohydrate binding"/>
    <property type="evidence" value="ECO:0007669"/>
    <property type="project" value="UniProtKB-KW"/>
</dbReference>
<keyword evidence="13" id="KW-0325">Glycoprotein</keyword>
<evidence type="ECO:0000256" key="5">
    <source>
        <dbReference type="ARBA" id="ARBA00022527"/>
    </source>
</evidence>
<keyword evidence="16" id="KW-1133">Transmembrane helix</keyword>
<evidence type="ECO:0000313" key="20">
    <source>
        <dbReference type="Proteomes" id="UP001497457"/>
    </source>
</evidence>
<reference evidence="20" key="1">
    <citation type="submission" date="2024-06" db="EMBL/GenBank/DDBJ databases">
        <authorList>
            <person name="Ryan C."/>
        </authorList>
    </citation>
    <scope>NUCLEOTIDE SEQUENCE [LARGE SCALE GENOMIC DNA]</scope>
</reference>
<dbReference type="SMART" id="SM00220">
    <property type="entry name" value="S_TKc"/>
    <property type="match status" value="1"/>
</dbReference>
<dbReference type="FunFam" id="1.10.510.10:FF:000060">
    <property type="entry name" value="G-type lectin S-receptor-like serine/threonine-protein kinase"/>
    <property type="match status" value="1"/>
</dbReference>
<name>A0ABC9AIW4_9POAL</name>
<evidence type="ECO:0000256" key="13">
    <source>
        <dbReference type="ARBA" id="ARBA00023180"/>
    </source>
</evidence>
<keyword evidence="20" id="KW-1185">Reference proteome</keyword>
<keyword evidence="10" id="KW-0418">Kinase</keyword>
<keyword evidence="16" id="KW-0812">Transmembrane</keyword>
<dbReference type="FunFam" id="3.30.200.20:FF:000195">
    <property type="entry name" value="G-type lectin S-receptor-like serine/threonine-protein kinase"/>
    <property type="match status" value="1"/>
</dbReference>
<dbReference type="GO" id="GO:0004674">
    <property type="term" value="F:protein serine/threonine kinase activity"/>
    <property type="evidence" value="ECO:0007669"/>
    <property type="project" value="UniProtKB-KW"/>
</dbReference>
<keyword evidence="6" id="KW-0808">Transferase</keyword>